<dbReference type="Proteomes" id="UP001370490">
    <property type="component" value="Unassembled WGS sequence"/>
</dbReference>
<evidence type="ECO:0000256" key="5">
    <source>
        <dbReference type="SAM" id="Phobius"/>
    </source>
</evidence>
<dbReference type="SUPFAM" id="SSF101941">
    <property type="entry name" value="NAC domain"/>
    <property type="match status" value="1"/>
</dbReference>
<dbReference type="GO" id="GO:0003677">
    <property type="term" value="F:DNA binding"/>
    <property type="evidence" value="ECO:0007669"/>
    <property type="project" value="UniProtKB-KW"/>
</dbReference>
<dbReference type="PROSITE" id="PS51005">
    <property type="entry name" value="NAC"/>
    <property type="match status" value="1"/>
</dbReference>
<feature type="non-terminal residue" evidence="7">
    <location>
        <position position="373"/>
    </location>
</feature>
<dbReference type="EMBL" id="JBAMMX010000015">
    <property type="protein sequence ID" value="KAK6926536.1"/>
    <property type="molecule type" value="Genomic_DNA"/>
</dbReference>
<keyword evidence="5" id="KW-0472">Membrane</keyword>
<accession>A0AAN8Z6C5</accession>
<sequence length="373" mass="42158">MSEEPRETPITVAEASAMFPGFRFSPTDDELISFYLKKKFEGSEQRVEVIPEIEIWKHEPWDLPAKSIIQSDHEWFFISPRGRKYPNGSQSKRATTSGYWKATGKERNVKSNSNLIGTKRTLVFHKGRAPKGERTEWIMHEYCSNEKSQDSWVICRLRKKSDFQVSEISNQETSQRCLPPAIVSNSAVSGVGIDQTAPSEGNRIVDWSSKRCSSSYDSHSLEQIDSASESDHLLINEVSQPSSSGYHKDSEQEDCYADILKDDIIKLDETPPAALDLMPETDRRSKMPLHGVPLQGTANRRIRLGTLKRRSSRRGPSAISVEECHVIEASHPNIEDTPKSLMRLFSLKTVSGRVMFVLVIVTILILFVLFGDQ</sequence>
<evidence type="ECO:0000256" key="2">
    <source>
        <dbReference type="ARBA" id="ARBA00023125"/>
    </source>
</evidence>
<organism evidence="7 8">
    <name type="scientific">Dillenia turbinata</name>
    <dbReference type="NCBI Taxonomy" id="194707"/>
    <lineage>
        <taxon>Eukaryota</taxon>
        <taxon>Viridiplantae</taxon>
        <taxon>Streptophyta</taxon>
        <taxon>Embryophyta</taxon>
        <taxon>Tracheophyta</taxon>
        <taxon>Spermatophyta</taxon>
        <taxon>Magnoliopsida</taxon>
        <taxon>eudicotyledons</taxon>
        <taxon>Gunneridae</taxon>
        <taxon>Pentapetalae</taxon>
        <taxon>Dilleniales</taxon>
        <taxon>Dilleniaceae</taxon>
        <taxon>Dillenia</taxon>
    </lineage>
</organism>
<comment type="caution">
    <text evidence="7">The sequence shown here is derived from an EMBL/GenBank/DDBJ whole genome shotgun (WGS) entry which is preliminary data.</text>
</comment>
<keyword evidence="8" id="KW-1185">Reference proteome</keyword>
<evidence type="ECO:0000256" key="4">
    <source>
        <dbReference type="ARBA" id="ARBA00023242"/>
    </source>
</evidence>
<keyword evidence="5" id="KW-0812">Transmembrane</keyword>
<feature type="transmembrane region" description="Helical" evidence="5">
    <location>
        <begin position="350"/>
        <end position="370"/>
    </location>
</feature>
<protein>
    <submittedName>
        <fullName evidence="7">NAC domain</fullName>
    </submittedName>
</protein>
<dbReference type="Pfam" id="PF02365">
    <property type="entry name" value="NAM"/>
    <property type="match status" value="1"/>
</dbReference>
<name>A0AAN8Z6C5_9MAGN</name>
<keyword evidence="2" id="KW-0238">DNA-binding</keyword>
<keyword evidence="3" id="KW-0804">Transcription</keyword>
<dbReference type="Gene3D" id="2.170.150.80">
    <property type="entry name" value="NAC domain"/>
    <property type="match status" value="1"/>
</dbReference>
<evidence type="ECO:0000256" key="1">
    <source>
        <dbReference type="ARBA" id="ARBA00023015"/>
    </source>
</evidence>
<keyword evidence="5" id="KW-1133">Transmembrane helix</keyword>
<evidence type="ECO:0000313" key="8">
    <source>
        <dbReference type="Proteomes" id="UP001370490"/>
    </source>
</evidence>
<proteinExistence type="predicted"/>
<dbReference type="PANTHER" id="PTHR31744:SF210">
    <property type="entry name" value="NAC DOMAIN-CONTAINING PROTEIN 86-LIKE"/>
    <property type="match status" value="1"/>
</dbReference>
<evidence type="ECO:0000256" key="3">
    <source>
        <dbReference type="ARBA" id="ARBA00023163"/>
    </source>
</evidence>
<gene>
    <name evidence="7" type="ORF">RJ641_008255</name>
</gene>
<keyword evidence="4" id="KW-0539">Nucleus</keyword>
<dbReference type="GO" id="GO:0006355">
    <property type="term" value="P:regulation of DNA-templated transcription"/>
    <property type="evidence" value="ECO:0007669"/>
    <property type="project" value="InterPro"/>
</dbReference>
<dbReference type="InterPro" id="IPR036093">
    <property type="entry name" value="NAC_dom_sf"/>
</dbReference>
<dbReference type="AlphaFoldDB" id="A0AAN8Z6C5"/>
<keyword evidence="1" id="KW-0805">Transcription regulation</keyword>
<dbReference type="PANTHER" id="PTHR31744">
    <property type="entry name" value="PROTEIN CUP-SHAPED COTYLEDON 2-RELATED"/>
    <property type="match status" value="1"/>
</dbReference>
<feature type="domain" description="NAC" evidence="6">
    <location>
        <begin position="18"/>
        <end position="160"/>
    </location>
</feature>
<evidence type="ECO:0000313" key="7">
    <source>
        <dbReference type="EMBL" id="KAK6926536.1"/>
    </source>
</evidence>
<dbReference type="InterPro" id="IPR003441">
    <property type="entry name" value="NAC-dom"/>
</dbReference>
<reference evidence="7 8" key="1">
    <citation type="submission" date="2023-12" db="EMBL/GenBank/DDBJ databases">
        <title>A high-quality genome assembly for Dillenia turbinata (Dilleniales).</title>
        <authorList>
            <person name="Chanderbali A."/>
        </authorList>
    </citation>
    <scope>NUCLEOTIDE SEQUENCE [LARGE SCALE GENOMIC DNA]</scope>
    <source>
        <strain evidence="7">LSX21</strain>
        <tissue evidence="7">Leaf</tissue>
    </source>
</reference>
<evidence type="ECO:0000259" key="6">
    <source>
        <dbReference type="PROSITE" id="PS51005"/>
    </source>
</evidence>